<comment type="caution">
    <text evidence="6">The sequence shown here is derived from an EMBL/GenBank/DDBJ whole genome shotgun (WGS) entry which is preliminary data.</text>
</comment>
<dbReference type="InterPro" id="IPR058163">
    <property type="entry name" value="LysR-type_TF_proteobact-type"/>
</dbReference>
<dbReference type="CDD" id="cd08422">
    <property type="entry name" value="PBP2_CrgA_like"/>
    <property type="match status" value="1"/>
</dbReference>
<name>A0A071MW06_9BURK</name>
<evidence type="ECO:0000256" key="1">
    <source>
        <dbReference type="ARBA" id="ARBA00009437"/>
    </source>
</evidence>
<reference evidence="6" key="1">
    <citation type="submission" date="2014-04" db="EMBL/GenBank/DDBJ databases">
        <title>In planta biocontrol of soil-borne Fusarium wilt of banana through a plant endophytic bacterium, Burkholderia cenocepacia 869T2.</title>
        <authorList>
            <person name="Ho Y.-N."/>
            <person name="Chiang H.-M."/>
            <person name="Chao C.-P."/>
            <person name="Su C.-C."/>
            <person name="Hsu H.-F."/>
            <person name="Guo C.-T."/>
            <person name="Hsieh J.-L."/>
            <person name="Huang C.-C."/>
        </authorList>
    </citation>
    <scope>NUCLEOTIDE SEQUENCE [LARGE SCALE GENOMIC DNA]</scope>
    <source>
        <strain evidence="6">869T2</strain>
    </source>
</reference>
<protein>
    <submittedName>
        <fullName evidence="6">LysR family transcriptional regulator</fullName>
    </submittedName>
</protein>
<dbReference type="FunFam" id="1.10.10.10:FF:000001">
    <property type="entry name" value="LysR family transcriptional regulator"/>
    <property type="match status" value="1"/>
</dbReference>
<dbReference type="PANTHER" id="PTHR30537:SF5">
    <property type="entry name" value="HTH-TYPE TRANSCRIPTIONAL ACTIVATOR TTDR-RELATED"/>
    <property type="match status" value="1"/>
</dbReference>
<dbReference type="Pfam" id="PF03466">
    <property type="entry name" value="LysR_substrate"/>
    <property type="match status" value="1"/>
</dbReference>
<keyword evidence="3" id="KW-0238">DNA-binding</keyword>
<evidence type="ECO:0000256" key="4">
    <source>
        <dbReference type="ARBA" id="ARBA00023163"/>
    </source>
</evidence>
<keyword evidence="4" id="KW-0804">Transcription</keyword>
<keyword evidence="2" id="KW-0805">Transcription regulation</keyword>
<dbReference type="PROSITE" id="PS50931">
    <property type="entry name" value="HTH_LYSR"/>
    <property type="match status" value="1"/>
</dbReference>
<proteinExistence type="inferred from homology"/>
<evidence type="ECO:0000313" key="6">
    <source>
        <dbReference type="EMBL" id="KEA60661.1"/>
    </source>
</evidence>
<gene>
    <name evidence="6" type="ORF">DT99_06380</name>
</gene>
<sequence>MDKWTQIEFFVQVAELGSLTKAAERLGMSSAAASRCLNALEERLGARLVERTTRRLWLTDAGHEYHRRCVAILTELSEADAAVNAASVNPAGTLRVTASVSFASIYIAPALPEFHRRYPNLNVQIVAANRYPDFIEAGIDVAIRTREHEADSGITVRKLAETRRVLAASPGYLAKHGAPATPDALCDHRLLVYNLAHDPYVLHFRRRAKTQSVTIKSVLDANEGQVIRAAALAGFGILIQPLYIIHDDIVAGKLVPVLTDWQLPALTVNIAYQSRRHQPAKIRVFTEFLIERFERLGLARKWKEVGR</sequence>
<dbReference type="GO" id="GO:0043565">
    <property type="term" value="F:sequence-specific DNA binding"/>
    <property type="evidence" value="ECO:0007669"/>
    <property type="project" value="TreeGrafter"/>
</dbReference>
<dbReference type="SUPFAM" id="SSF46785">
    <property type="entry name" value="Winged helix' DNA-binding domain"/>
    <property type="match status" value="1"/>
</dbReference>
<dbReference type="AlphaFoldDB" id="A0A071MW06"/>
<dbReference type="Gene3D" id="1.10.10.10">
    <property type="entry name" value="Winged helix-like DNA-binding domain superfamily/Winged helix DNA-binding domain"/>
    <property type="match status" value="1"/>
</dbReference>
<evidence type="ECO:0000256" key="3">
    <source>
        <dbReference type="ARBA" id="ARBA00023125"/>
    </source>
</evidence>
<dbReference type="EMBL" id="JJOA01000005">
    <property type="protein sequence ID" value="KEA60661.1"/>
    <property type="molecule type" value="Genomic_DNA"/>
</dbReference>
<dbReference type="InterPro" id="IPR005119">
    <property type="entry name" value="LysR_subst-bd"/>
</dbReference>
<dbReference type="InterPro" id="IPR000847">
    <property type="entry name" value="LysR_HTH_N"/>
</dbReference>
<dbReference type="GO" id="GO:0003700">
    <property type="term" value="F:DNA-binding transcription factor activity"/>
    <property type="evidence" value="ECO:0007669"/>
    <property type="project" value="InterPro"/>
</dbReference>
<dbReference type="Pfam" id="PF00126">
    <property type="entry name" value="HTH_1"/>
    <property type="match status" value="1"/>
</dbReference>
<accession>A0A071MW06</accession>
<dbReference type="InterPro" id="IPR036390">
    <property type="entry name" value="WH_DNA-bd_sf"/>
</dbReference>
<dbReference type="OrthoDB" id="8885940at2"/>
<dbReference type="PANTHER" id="PTHR30537">
    <property type="entry name" value="HTH-TYPE TRANSCRIPTIONAL REGULATOR"/>
    <property type="match status" value="1"/>
</dbReference>
<evidence type="ECO:0000259" key="5">
    <source>
        <dbReference type="PROSITE" id="PS50931"/>
    </source>
</evidence>
<dbReference type="SUPFAM" id="SSF53850">
    <property type="entry name" value="Periplasmic binding protein-like II"/>
    <property type="match status" value="1"/>
</dbReference>
<organism evidence="6">
    <name type="scientific">Burkholderia cenocepacia</name>
    <dbReference type="NCBI Taxonomy" id="95486"/>
    <lineage>
        <taxon>Bacteria</taxon>
        <taxon>Pseudomonadati</taxon>
        <taxon>Pseudomonadota</taxon>
        <taxon>Betaproteobacteria</taxon>
        <taxon>Burkholderiales</taxon>
        <taxon>Burkholderiaceae</taxon>
        <taxon>Burkholderia</taxon>
        <taxon>Burkholderia cepacia complex</taxon>
    </lineage>
</organism>
<feature type="domain" description="HTH lysR-type" evidence="5">
    <location>
        <begin position="1"/>
        <end position="59"/>
    </location>
</feature>
<dbReference type="GO" id="GO:0006351">
    <property type="term" value="P:DNA-templated transcription"/>
    <property type="evidence" value="ECO:0007669"/>
    <property type="project" value="TreeGrafter"/>
</dbReference>
<evidence type="ECO:0000256" key="2">
    <source>
        <dbReference type="ARBA" id="ARBA00023015"/>
    </source>
</evidence>
<comment type="similarity">
    <text evidence="1">Belongs to the LysR transcriptional regulatory family.</text>
</comment>
<dbReference type="InterPro" id="IPR036388">
    <property type="entry name" value="WH-like_DNA-bd_sf"/>
</dbReference>
<dbReference type="Gene3D" id="3.40.190.290">
    <property type="match status" value="1"/>
</dbReference>